<reference evidence="2 3" key="1">
    <citation type="submission" date="2018-04" db="EMBL/GenBank/DDBJ databases">
        <title>Polynucleobacter sp. LimPoW16 genome.</title>
        <authorList>
            <person name="Hahn M.W."/>
        </authorList>
    </citation>
    <scope>NUCLEOTIDE SEQUENCE [LARGE SCALE GENOMIC DNA]</scope>
    <source>
        <strain evidence="2 3">LimPoW16</strain>
    </source>
</reference>
<feature type="chain" id="PRO_5026989820" description="DUF3108 domain-containing protein" evidence="1">
    <location>
        <begin position="32"/>
        <end position="294"/>
    </location>
</feature>
<feature type="signal peptide" evidence="1">
    <location>
        <begin position="1"/>
        <end position="31"/>
    </location>
</feature>
<accession>A0A6M9PU26</accession>
<keyword evidence="3" id="KW-1185">Reference proteome</keyword>
<dbReference type="AlphaFoldDB" id="A0A6M9PU26"/>
<evidence type="ECO:0000256" key="1">
    <source>
        <dbReference type="SAM" id="SignalP"/>
    </source>
</evidence>
<proteinExistence type="predicted"/>
<protein>
    <recommendedName>
        <fullName evidence="4">DUF3108 domain-containing protein</fullName>
    </recommendedName>
</protein>
<dbReference type="KEGG" id="pani:DCO16_03945"/>
<dbReference type="Proteomes" id="UP000500806">
    <property type="component" value="Chromosome"/>
</dbReference>
<evidence type="ECO:0000313" key="2">
    <source>
        <dbReference type="EMBL" id="QKM62295.1"/>
    </source>
</evidence>
<gene>
    <name evidence="2" type="ORF">DCO16_03945</name>
</gene>
<keyword evidence="1" id="KW-0732">Signal</keyword>
<organism evidence="2 3">
    <name type="scientific">Polynucleobacter antarcticus</name>
    <dbReference type="NCBI Taxonomy" id="1743162"/>
    <lineage>
        <taxon>Bacteria</taxon>
        <taxon>Pseudomonadati</taxon>
        <taxon>Pseudomonadota</taxon>
        <taxon>Betaproteobacteria</taxon>
        <taxon>Burkholderiales</taxon>
        <taxon>Burkholderiaceae</taxon>
        <taxon>Polynucleobacter</taxon>
    </lineage>
</organism>
<evidence type="ECO:0000313" key="3">
    <source>
        <dbReference type="Proteomes" id="UP000500806"/>
    </source>
</evidence>
<dbReference type="Pfam" id="PF11306">
    <property type="entry name" value="DUF3108"/>
    <property type="match status" value="1"/>
</dbReference>
<dbReference type="RefSeq" id="WP_173942446.1">
    <property type="nucleotide sequence ID" value="NZ_CBCSCD010000003.1"/>
</dbReference>
<evidence type="ECO:0008006" key="4">
    <source>
        <dbReference type="Google" id="ProtNLM"/>
    </source>
</evidence>
<dbReference type="EMBL" id="CP028941">
    <property type="protein sequence ID" value="QKM62295.1"/>
    <property type="molecule type" value="Genomic_DNA"/>
</dbReference>
<sequence>MNKSPLTLRNSLSGVVLVLALVSISSGVSWAQSSGSAKPVAGTSGSGPASSINAQFEYDLKVTVDASKRSAYLARSKEEPSPYESVYKIVSGSMTVATVVDQVKIDSAKYHISSKGTLLAGMSTALGGQNLIRDSVGTMSATGMLTNTYQEKRGNTDLLLAKVEVPKNIVNFYKVSSRTPPVGTAPYTGRLLDMLTVGYQFIGRELPAKSVVLPVTDGRSVKNYTLVRGESLEVPFDGSKIKAVRYYKTTSKDDNATFEIWFSEKGHIPLRSVVGLSDQYGATIQLDLKKMPKF</sequence>
<name>A0A6M9PU26_9BURK</name>
<dbReference type="InterPro" id="IPR021457">
    <property type="entry name" value="DUF3108"/>
</dbReference>